<dbReference type="Pfam" id="PF00300">
    <property type="entry name" value="His_Phos_1"/>
    <property type="match status" value="1"/>
</dbReference>
<dbReference type="InterPro" id="IPR029033">
    <property type="entry name" value="His_PPase_superfam"/>
</dbReference>
<dbReference type="OrthoDB" id="9783269at2"/>
<dbReference type="Proteomes" id="UP000240904">
    <property type="component" value="Unassembled WGS sequence"/>
</dbReference>
<dbReference type="InterPro" id="IPR050275">
    <property type="entry name" value="PGM_Phosphatase"/>
</dbReference>
<dbReference type="SUPFAM" id="SSF53254">
    <property type="entry name" value="Phosphoglycerate mutase-like"/>
    <property type="match status" value="1"/>
</dbReference>
<evidence type="ECO:0000313" key="1">
    <source>
        <dbReference type="EMBL" id="PSW06655.1"/>
    </source>
</evidence>
<comment type="caution">
    <text evidence="1">The sequence shown here is derived from an EMBL/GenBank/DDBJ whole genome shotgun (WGS) entry which is preliminary data.</text>
</comment>
<accession>A0A2T3N2Y9</accession>
<dbReference type="InterPro" id="IPR013078">
    <property type="entry name" value="His_Pase_superF_clade-1"/>
</dbReference>
<dbReference type="EMBL" id="PYMC01000002">
    <property type="protein sequence ID" value="PSW06655.1"/>
    <property type="molecule type" value="Genomic_DNA"/>
</dbReference>
<dbReference type="Gene3D" id="3.40.50.1240">
    <property type="entry name" value="Phosphoglycerate mutase-like"/>
    <property type="match status" value="1"/>
</dbReference>
<evidence type="ECO:0000313" key="2">
    <source>
        <dbReference type="Proteomes" id="UP000240904"/>
    </source>
</evidence>
<dbReference type="SMART" id="SM00855">
    <property type="entry name" value="PGAM"/>
    <property type="match status" value="1"/>
</dbReference>
<dbReference type="GO" id="GO:0005737">
    <property type="term" value="C:cytoplasm"/>
    <property type="evidence" value="ECO:0007669"/>
    <property type="project" value="TreeGrafter"/>
</dbReference>
<gene>
    <name evidence="1" type="ORF">C9I89_03735</name>
</gene>
<proteinExistence type="predicted"/>
<dbReference type="PANTHER" id="PTHR48100:SF1">
    <property type="entry name" value="HISTIDINE PHOSPHATASE FAMILY PROTEIN-RELATED"/>
    <property type="match status" value="1"/>
</dbReference>
<dbReference type="RefSeq" id="WP_107282019.1">
    <property type="nucleotide sequence ID" value="NZ_PYMC01000002.1"/>
</dbReference>
<reference evidence="1 2" key="1">
    <citation type="submission" date="2018-03" db="EMBL/GenBank/DDBJ databases">
        <title>Whole genome sequencing of Histamine producing bacteria.</title>
        <authorList>
            <person name="Butler K."/>
        </authorList>
    </citation>
    <scope>NUCLEOTIDE SEQUENCE [LARGE SCALE GENOMIC DNA]</scope>
    <source>
        <strain evidence="1 2">DSM 16190</strain>
    </source>
</reference>
<sequence length="207" mass="23861">MAAKQTRIDILRHGLPEGDGCLRGHTDFAITPTGLTQMSAAIADLKQLDVVVTSSLQRCSDFAEQVADRFSVSLERTDGWKEMNFGDWDGKTEDQLWQEQGKVIEQYWQDPWGDKTPHGGETLAEFDRRIEQAWHALLEQHKGKQVLLVTHAGVMRQLLRILLEMPKNATYIQRLKLPFAARYRVTVCHDENGMDWPQIQWPIMQQY</sequence>
<protein>
    <submittedName>
        <fullName evidence="1">Histidine phosphatase family protein</fullName>
    </submittedName>
</protein>
<keyword evidence="2" id="KW-1185">Reference proteome</keyword>
<dbReference type="PANTHER" id="PTHR48100">
    <property type="entry name" value="BROAD-SPECIFICITY PHOSPHATASE YOR283W-RELATED"/>
    <property type="match status" value="1"/>
</dbReference>
<dbReference type="GO" id="GO:0016791">
    <property type="term" value="F:phosphatase activity"/>
    <property type="evidence" value="ECO:0007669"/>
    <property type="project" value="TreeGrafter"/>
</dbReference>
<dbReference type="AlphaFoldDB" id="A0A2T3N2Y9"/>
<organism evidence="1 2">
    <name type="scientific">Photobacterium lipolyticum</name>
    <dbReference type="NCBI Taxonomy" id="266810"/>
    <lineage>
        <taxon>Bacteria</taxon>
        <taxon>Pseudomonadati</taxon>
        <taxon>Pseudomonadota</taxon>
        <taxon>Gammaproteobacteria</taxon>
        <taxon>Vibrionales</taxon>
        <taxon>Vibrionaceae</taxon>
        <taxon>Photobacterium</taxon>
    </lineage>
</organism>
<name>A0A2T3N2Y9_9GAMM</name>